<name>A0A0P9ZI11_PSESI</name>
<dbReference type="Gene3D" id="3.40.50.720">
    <property type="entry name" value="NAD(P)-binding Rossmann-like Domain"/>
    <property type="match status" value="1"/>
</dbReference>
<reference evidence="3 4" key="1">
    <citation type="submission" date="2015-09" db="EMBL/GenBank/DDBJ databases">
        <title>Genome announcement of multiple Pseudomonas syringae strains.</title>
        <authorList>
            <person name="Thakur S."/>
            <person name="Wang P.W."/>
            <person name="Gong Y."/>
            <person name="Weir B.S."/>
            <person name="Guttman D.S."/>
        </authorList>
    </citation>
    <scope>NUCLEOTIDE SEQUENCE [LARGE SCALE GENOMIC DNA]</scope>
    <source>
        <strain evidence="3 4">ICMP3882</strain>
    </source>
</reference>
<organism evidence="3 4">
    <name type="scientific">Pseudomonas syringae pv. ribicola</name>
    <dbReference type="NCBI Taxonomy" id="55398"/>
    <lineage>
        <taxon>Bacteria</taxon>
        <taxon>Pseudomonadati</taxon>
        <taxon>Pseudomonadota</taxon>
        <taxon>Gammaproteobacteria</taxon>
        <taxon>Pseudomonadales</taxon>
        <taxon>Pseudomonadaceae</taxon>
        <taxon>Pseudomonas</taxon>
    </lineage>
</organism>
<dbReference type="Pfam" id="PF03807">
    <property type="entry name" value="F420_oxidored"/>
    <property type="match status" value="1"/>
</dbReference>
<comment type="caution">
    <text evidence="3">The sequence shown here is derived from an EMBL/GenBank/DDBJ whole genome shotgun (WGS) entry which is preliminary data.</text>
</comment>
<dbReference type="Proteomes" id="UP000050554">
    <property type="component" value="Unassembled WGS sequence"/>
</dbReference>
<dbReference type="SUPFAM" id="SSF51735">
    <property type="entry name" value="NAD(P)-binding Rossmann-fold domains"/>
    <property type="match status" value="1"/>
</dbReference>
<accession>A0A0P9ZI11</accession>
<dbReference type="InterPro" id="IPR028939">
    <property type="entry name" value="P5C_Rdtase_cat_N"/>
</dbReference>
<dbReference type="GO" id="GO:0016491">
    <property type="term" value="F:oxidoreductase activity"/>
    <property type="evidence" value="ECO:0007669"/>
    <property type="project" value="UniProtKB-KW"/>
</dbReference>
<keyword evidence="1" id="KW-0560">Oxidoreductase</keyword>
<evidence type="ECO:0000313" key="4">
    <source>
        <dbReference type="Proteomes" id="UP000050554"/>
    </source>
</evidence>
<evidence type="ECO:0000259" key="2">
    <source>
        <dbReference type="Pfam" id="PF03807"/>
    </source>
</evidence>
<evidence type="ECO:0000256" key="1">
    <source>
        <dbReference type="ARBA" id="ARBA00023002"/>
    </source>
</evidence>
<dbReference type="InterPro" id="IPR036291">
    <property type="entry name" value="NAD(P)-bd_dom_sf"/>
</dbReference>
<dbReference type="PATRIC" id="fig|55398.3.peg.2342"/>
<sequence>MIEPTFDHQGVRIQPEPLLEKTGISMTTIGILGSGALGSNVARALANAGVSAMIANSRGPQSLQALIDETGPLIKAVTAEEAASADVVLIALRWSALPQVLGTLPAWNNRIVIDATNAVEFLDPQSPDATDPSNPLAAYGIKAIDLGDKHSSEIVRDLVPGARLVKALNHLDVQVLTQPEVAGGQRVQFYSGDDADAKGVVRGILESAGYFPVDLGALDVGGRLATLPFGSLAAINFVRIP</sequence>
<gene>
    <name evidence="3" type="ORF">ALO47_01869</name>
</gene>
<protein>
    <submittedName>
        <fullName evidence="3">NADP oxidoreductase coenzyme-dependent</fullName>
    </submittedName>
</protein>
<proteinExistence type="predicted"/>
<evidence type="ECO:0000313" key="3">
    <source>
        <dbReference type="EMBL" id="KPY46898.1"/>
    </source>
</evidence>
<dbReference type="InterPro" id="IPR051267">
    <property type="entry name" value="STEAP_metalloreductase"/>
</dbReference>
<dbReference type="EMBL" id="LJRF01000116">
    <property type="protein sequence ID" value="KPY46898.1"/>
    <property type="molecule type" value="Genomic_DNA"/>
</dbReference>
<feature type="domain" description="Pyrroline-5-carboxylate reductase catalytic N-terminal" evidence="2">
    <location>
        <begin position="28"/>
        <end position="117"/>
    </location>
</feature>
<dbReference type="AlphaFoldDB" id="A0A0P9ZI11"/>
<dbReference type="PANTHER" id="PTHR14239">
    <property type="entry name" value="DUDULIN-RELATED"/>
    <property type="match status" value="1"/>
</dbReference>